<keyword evidence="2 4" id="KW-0963">Cytoplasm</keyword>
<evidence type="ECO:0000256" key="4">
    <source>
        <dbReference type="PIRNR" id="PIRNR017179"/>
    </source>
</evidence>
<evidence type="ECO:0000259" key="5">
    <source>
        <dbReference type="PROSITE" id="PS50304"/>
    </source>
</evidence>
<comment type="subcellular location">
    <subcellularLocation>
        <location evidence="1 4">Cytoplasm</location>
    </subcellularLocation>
</comment>
<dbReference type="SUPFAM" id="SSF50199">
    <property type="entry name" value="Staphylococcal nuclease"/>
    <property type="match status" value="5"/>
</dbReference>
<dbReference type="Gene3D" id="2.30.30.140">
    <property type="match status" value="1"/>
</dbReference>
<reference evidence="7" key="1">
    <citation type="submission" date="2020-10" db="EMBL/GenBank/DDBJ databases">
        <title>Catharus ustulatus (Swainson's thrush) genome, bCatUst1, primary haplotype v2.</title>
        <authorList>
            <person name="Delmore K."/>
            <person name="Vafadar M."/>
            <person name="Formenti G."/>
            <person name="Chow W."/>
            <person name="Pelan S."/>
            <person name="Howe K."/>
            <person name="Rhie A."/>
            <person name="Mountcastle J."/>
            <person name="Haase B."/>
            <person name="Fedrigo O."/>
            <person name="Jarvis E.D."/>
        </authorList>
    </citation>
    <scope>NUCLEOTIDE SEQUENCE [LARGE SCALE GENOMIC DNA]</scope>
</reference>
<dbReference type="PROSITE" id="PS50830">
    <property type="entry name" value="TNASE_3"/>
    <property type="match status" value="4"/>
</dbReference>
<dbReference type="CDD" id="cd00175">
    <property type="entry name" value="SNc"/>
    <property type="match status" value="4"/>
</dbReference>
<dbReference type="GO" id="GO:0031332">
    <property type="term" value="C:RNAi effector complex"/>
    <property type="evidence" value="ECO:0007669"/>
    <property type="project" value="InterPro"/>
</dbReference>
<dbReference type="InterPro" id="IPR047386">
    <property type="entry name" value="Tudor_TDRD11"/>
</dbReference>
<dbReference type="SMART" id="SM00318">
    <property type="entry name" value="SNc"/>
    <property type="match status" value="4"/>
</dbReference>
<feature type="domain" description="TNase-like" evidence="6">
    <location>
        <begin position="341"/>
        <end position="496"/>
    </location>
</feature>
<dbReference type="Pfam" id="PF00565">
    <property type="entry name" value="SNase"/>
    <property type="match status" value="5"/>
</dbReference>
<feature type="domain" description="TNase-like" evidence="6">
    <location>
        <begin position="525"/>
        <end position="660"/>
    </location>
</feature>
<reference evidence="7" key="3">
    <citation type="submission" date="2025-09" db="UniProtKB">
        <authorList>
            <consortium name="Ensembl"/>
        </authorList>
    </citation>
    <scope>IDENTIFICATION</scope>
</reference>
<keyword evidence="8" id="KW-1185">Reference proteome</keyword>
<dbReference type="GO" id="GO:0003723">
    <property type="term" value="F:RNA binding"/>
    <property type="evidence" value="ECO:0007669"/>
    <property type="project" value="UniProtKB-UniRule"/>
</dbReference>
<feature type="domain" description="TNase-like" evidence="6">
    <location>
        <begin position="194"/>
        <end position="328"/>
    </location>
</feature>
<evidence type="ECO:0000313" key="8">
    <source>
        <dbReference type="Proteomes" id="UP000694563"/>
    </source>
</evidence>
<dbReference type="Ensembl" id="ENSCUST00005023738.1">
    <property type="protein sequence ID" value="ENSCUSP00005022920.1"/>
    <property type="gene ID" value="ENSCUSG00005014007.1"/>
</dbReference>
<accession>A0A8C3V4H9</accession>
<evidence type="ECO:0000256" key="3">
    <source>
        <dbReference type="ARBA" id="ARBA00022737"/>
    </source>
</evidence>
<evidence type="ECO:0000313" key="7">
    <source>
        <dbReference type="Ensembl" id="ENSCUSP00005022920.1"/>
    </source>
</evidence>
<evidence type="ECO:0000259" key="6">
    <source>
        <dbReference type="PROSITE" id="PS50830"/>
    </source>
</evidence>
<dbReference type="Pfam" id="PF00567">
    <property type="entry name" value="TUDOR"/>
    <property type="match status" value="1"/>
</dbReference>
<dbReference type="PROSITE" id="PS50304">
    <property type="entry name" value="TUDOR"/>
    <property type="match status" value="1"/>
</dbReference>
<dbReference type="PANTHER" id="PTHR12302">
    <property type="entry name" value="EBNA2 BINDING PROTEIN P100"/>
    <property type="match status" value="1"/>
</dbReference>
<dbReference type="GO" id="GO:1990599">
    <property type="term" value="F:3' overhang single-stranded DNA endodeoxyribonuclease activity"/>
    <property type="evidence" value="ECO:0007669"/>
    <property type="project" value="UniProtKB-EC"/>
</dbReference>
<dbReference type="GO" id="GO:0006402">
    <property type="term" value="P:mRNA catabolic process"/>
    <property type="evidence" value="ECO:0007669"/>
    <property type="project" value="UniProtKB-UniRule"/>
</dbReference>
<comment type="function">
    <text evidence="4">Endonuclease that mediates miRNA decay of both protein-free and AGO2-loaded miRNAs.</text>
</comment>
<dbReference type="Gene3D" id="2.40.50.90">
    <property type="match status" value="5"/>
</dbReference>
<dbReference type="SMART" id="SM00333">
    <property type="entry name" value="TUDOR"/>
    <property type="match status" value="1"/>
</dbReference>
<dbReference type="CDD" id="cd20433">
    <property type="entry name" value="Tudor_TDRD11"/>
    <property type="match status" value="1"/>
</dbReference>
<feature type="domain" description="TNase-like" evidence="6">
    <location>
        <begin position="19"/>
        <end position="167"/>
    </location>
</feature>
<reference evidence="7" key="2">
    <citation type="submission" date="2025-08" db="UniProtKB">
        <authorList>
            <consortium name="Ensembl"/>
        </authorList>
    </citation>
    <scope>IDENTIFICATION</scope>
</reference>
<dbReference type="GO" id="GO:0005634">
    <property type="term" value="C:nucleus"/>
    <property type="evidence" value="ECO:0007669"/>
    <property type="project" value="TreeGrafter"/>
</dbReference>
<evidence type="ECO:0000256" key="2">
    <source>
        <dbReference type="ARBA" id="ARBA00022490"/>
    </source>
</evidence>
<proteinExistence type="predicted"/>
<dbReference type="PANTHER" id="PTHR12302:SF2">
    <property type="entry name" value="STAPHYLOCOCCAL NUCLEASE DOMAIN-CONTAINING PROTEIN 1"/>
    <property type="match status" value="1"/>
</dbReference>
<dbReference type="InterPro" id="IPR002999">
    <property type="entry name" value="Tudor"/>
</dbReference>
<dbReference type="SUPFAM" id="SSF63748">
    <property type="entry name" value="Tudor/PWWP/MBT"/>
    <property type="match status" value="1"/>
</dbReference>
<dbReference type="InterPro" id="IPR016071">
    <property type="entry name" value="Staphylococal_nuclease_OB-fold"/>
</dbReference>
<protein>
    <recommendedName>
        <fullName evidence="4">Staphylococcal nuclease domain-containing protein</fullName>
        <ecNumber evidence="4">3.1.31.1</ecNumber>
    </recommendedName>
</protein>
<dbReference type="InterPro" id="IPR002071">
    <property type="entry name" value="Thermonucl_AS"/>
</dbReference>
<keyword evidence="3" id="KW-0677">Repeat</keyword>
<organism evidence="7 8">
    <name type="scientific">Catharus ustulatus</name>
    <name type="common">Russet-backed thrush</name>
    <name type="synonym">Hylocichla ustulatus</name>
    <dbReference type="NCBI Taxonomy" id="91951"/>
    <lineage>
        <taxon>Eukaryota</taxon>
        <taxon>Metazoa</taxon>
        <taxon>Chordata</taxon>
        <taxon>Craniata</taxon>
        <taxon>Vertebrata</taxon>
        <taxon>Euteleostomi</taxon>
        <taxon>Archelosauria</taxon>
        <taxon>Archosauria</taxon>
        <taxon>Dinosauria</taxon>
        <taxon>Saurischia</taxon>
        <taxon>Theropoda</taxon>
        <taxon>Coelurosauria</taxon>
        <taxon>Aves</taxon>
        <taxon>Neognathae</taxon>
        <taxon>Neoaves</taxon>
        <taxon>Telluraves</taxon>
        <taxon>Australaves</taxon>
        <taxon>Passeriformes</taxon>
        <taxon>Turdidae</taxon>
        <taxon>Catharus</taxon>
    </lineage>
</organism>
<gene>
    <name evidence="7" type="primary">SND1</name>
</gene>
<feature type="domain" description="Tudor" evidence="5">
    <location>
        <begin position="729"/>
        <end position="787"/>
    </location>
</feature>
<comment type="catalytic activity">
    <reaction evidence="4">
        <text>Endonucleolytic cleavage to nucleoside 3'-phosphates and 3'-phosphooligonucleotide end-products.</text>
        <dbReference type="EC" id="3.1.31.1"/>
    </reaction>
</comment>
<dbReference type="Proteomes" id="UP000694563">
    <property type="component" value="Chromosome 4"/>
</dbReference>
<dbReference type="AlphaFoldDB" id="A0A8C3V4H9"/>
<dbReference type="PROSITE" id="PS01284">
    <property type="entry name" value="TNASE_2"/>
    <property type="match status" value="1"/>
</dbReference>
<dbReference type="InterPro" id="IPR035437">
    <property type="entry name" value="SNase_OB-fold_sf"/>
</dbReference>
<dbReference type="EC" id="3.1.31.1" evidence="4"/>
<name>A0A8C3V4H9_CATUS</name>
<dbReference type="GO" id="GO:0005829">
    <property type="term" value="C:cytosol"/>
    <property type="evidence" value="ECO:0007669"/>
    <property type="project" value="UniProtKB-UniRule"/>
</dbReference>
<dbReference type="GO" id="GO:0004521">
    <property type="term" value="F:RNA endonuclease activity"/>
    <property type="evidence" value="ECO:0007669"/>
    <property type="project" value="UniProtKB-UniRule"/>
</dbReference>
<dbReference type="GO" id="GO:0031047">
    <property type="term" value="P:regulatory ncRNA-mediated gene silencing"/>
    <property type="evidence" value="ECO:0007669"/>
    <property type="project" value="UniProtKB-UniRule"/>
</dbReference>
<dbReference type="PIRSF" id="PIRSF017179">
    <property type="entry name" value="RISC-Tudor-SN"/>
    <property type="match status" value="1"/>
</dbReference>
<evidence type="ECO:0000256" key="1">
    <source>
        <dbReference type="ARBA" id="ARBA00004496"/>
    </source>
</evidence>
<dbReference type="InterPro" id="IPR016685">
    <property type="entry name" value="Silence_cplx_Nase-comp_TudorSN"/>
</dbReference>
<sequence>MAIAAQAGIAAQDPSQPCPVALGAIPCVLSGCAIIVRGQPRGGPPPERQINLSNIRAGNLARRAAASQPDSKDTPDEPWGFPAREFLRKKLIGKEVCFTVEYKTPQGREYGMVYLGKDTSGENIAESLVAEGLASRREGIRANNPEQSRLAELEEQARSAKKGMWSEGTGSHTVRDLKYSLENPRHFVDSLHQKPVNAIIEHVRDGSVVRALLLPDYYLVTVMLSGIKCPTFKREADAEVPEPFAAEAKFFTESRLLQRDVQIVLESCHNQNILGTILHPNGNITELLLKEGFARCVDWSIAVYTRGADKLRAAERFAKERKLRIWRDYVAPTANLDQKDKQFVAKVMQVLNADAIVVKLNSGDYKTIHLSSIRPPRLEGDSAQDKNRKLRPLYDIPYMFEAREFLRKKLIGKKVNVSVDYIRPASSATDTVPAFSERTCATVSIGGINIAEALVSKGLATVLRYRQDDDQRSAHYDELLAAEARAIKNGKGLHSKKEVPIHRVADISGDTQKAKQFLPFLQRAGRSEAVVEYVFSGSRLKLFLPKETCLITFLLAGIECPRGARNAPGLAQEGEPFSEEATLFTKELVMQREVEVEVESMDKAGNFIGWLHIEGVNLSVALVEQALSRVHFTAERSPYCKALLAAQDAAKQRKEKVWSHYEETPVEEVVPVLEEKERTTNYKPVFVTEITDDLHFYVQDVETGAQLEKLMENMRAEVGAHPPVEGAFVPRRGDFCIAKFVDGEWYRARVEKVESGGKVHIFYIDYGNKETLPPTRLAPLPPAFSPRVLPPQATEYSFAFIQVPQDEEARADAVDSVVRDIQNTQCLLNVEHLGPGCPHVTLQFADSKSDVGLGLVKEGLVMVEPRKERQFQKVITEYLNAQEAAKSARLNLWRYGDFRADDADEFGYSR</sequence>